<keyword evidence="1" id="KW-1133">Transmembrane helix</keyword>
<dbReference type="InterPro" id="IPR021762">
    <property type="entry name" value="DUF3325"/>
</dbReference>
<dbReference type="Proteomes" id="UP000199206">
    <property type="component" value="Unassembled WGS sequence"/>
</dbReference>
<keyword evidence="1" id="KW-0472">Membrane</keyword>
<reference evidence="3" key="1">
    <citation type="submission" date="2016-10" db="EMBL/GenBank/DDBJ databases">
        <authorList>
            <person name="Varghese N."/>
            <person name="Submissions S."/>
        </authorList>
    </citation>
    <scope>NUCLEOTIDE SEQUENCE [LARGE SCALE GENOMIC DNA]</scope>
    <source>
        <strain evidence="3">S6-262</strain>
    </source>
</reference>
<evidence type="ECO:0008006" key="4">
    <source>
        <dbReference type="Google" id="ProtNLM"/>
    </source>
</evidence>
<evidence type="ECO:0000313" key="3">
    <source>
        <dbReference type="Proteomes" id="UP000199206"/>
    </source>
</evidence>
<evidence type="ECO:0000256" key="1">
    <source>
        <dbReference type="SAM" id="Phobius"/>
    </source>
</evidence>
<feature type="transmembrane region" description="Helical" evidence="1">
    <location>
        <begin position="71"/>
        <end position="90"/>
    </location>
</feature>
<dbReference type="EMBL" id="FOCF01000001">
    <property type="protein sequence ID" value="SEM56905.1"/>
    <property type="molecule type" value="Genomic_DNA"/>
</dbReference>
<protein>
    <recommendedName>
        <fullName evidence="4">DUF3325 domain-containing protein</fullName>
    </recommendedName>
</protein>
<sequence length="94" mass="10114">MIWLVLPLAAVGFLLFGLSTDDHHLRRFGRRCAASSRRAMRIGGWAAIGCCFPLAIDLLGWIFGPIAWAGLTMLGAGVAFVMLNFAPAGLRVRG</sequence>
<dbReference type="STRING" id="1166340.SAMN05192583_0668"/>
<feature type="transmembrane region" description="Helical" evidence="1">
    <location>
        <begin position="44"/>
        <end position="64"/>
    </location>
</feature>
<keyword evidence="3" id="KW-1185">Reference proteome</keyword>
<dbReference type="Pfam" id="PF11804">
    <property type="entry name" value="DUF3325"/>
    <property type="match status" value="1"/>
</dbReference>
<dbReference type="RefSeq" id="WP_093663988.1">
    <property type="nucleotide sequence ID" value="NZ_FOCF01000001.1"/>
</dbReference>
<evidence type="ECO:0000313" key="2">
    <source>
        <dbReference type="EMBL" id="SEM56905.1"/>
    </source>
</evidence>
<dbReference type="OrthoDB" id="7583164at2"/>
<organism evidence="2 3">
    <name type="scientific">Sphingomonas gellani</name>
    <dbReference type="NCBI Taxonomy" id="1166340"/>
    <lineage>
        <taxon>Bacteria</taxon>
        <taxon>Pseudomonadati</taxon>
        <taxon>Pseudomonadota</taxon>
        <taxon>Alphaproteobacteria</taxon>
        <taxon>Sphingomonadales</taxon>
        <taxon>Sphingomonadaceae</taxon>
        <taxon>Sphingomonas</taxon>
    </lineage>
</organism>
<accession>A0A1H7ZF37</accession>
<dbReference type="AlphaFoldDB" id="A0A1H7ZF37"/>
<gene>
    <name evidence="2" type="ORF">SAMN05192583_0668</name>
</gene>
<keyword evidence="1" id="KW-0812">Transmembrane</keyword>
<name>A0A1H7ZF37_9SPHN</name>
<proteinExistence type="predicted"/>